<proteinExistence type="predicted"/>
<feature type="non-terminal residue" evidence="2">
    <location>
        <position position="1"/>
    </location>
</feature>
<feature type="non-terminal residue" evidence="2">
    <location>
        <position position="90"/>
    </location>
</feature>
<feature type="compositionally biased region" description="Basic and acidic residues" evidence="1">
    <location>
        <begin position="26"/>
        <end position="52"/>
    </location>
</feature>
<dbReference type="EMBL" id="JAMKFB020000019">
    <property type="protein sequence ID" value="KAL0166570.1"/>
    <property type="molecule type" value="Genomic_DNA"/>
</dbReference>
<feature type="region of interest" description="Disordered" evidence="1">
    <location>
        <begin position="20"/>
        <end position="90"/>
    </location>
</feature>
<keyword evidence="3" id="KW-1185">Reference proteome</keyword>
<protein>
    <submittedName>
        <fullName evidence="2">Uncharacterized protein</fullName>
    </submittedName>
</protein>
<organism evidence="2 3">
    <name type="scientific">Cirrhinus mrigala</name>
    <name type="common">Mrigala</name>
    <dbReference type="NCBI Taxonomy" id="683832"/>
    <lineage>
        <taxon>Eukaryota</taxon>
        <taxon>Metazoa</taxon>
        <taxon>Chordata</taxon>
        <taxon>Craniata</taxon>
        <taxon>Vertebrata</taxon>
        <taxon>Euteleostomi</taxon>
        <taxon>Actinopterygii</taxon>
        <taxon>Neopterygii</taxon>
        <taxon>Teleostei</taxon>
        <taxon>Ostariophysi</taxon>
        <taxon>Cypriniformes</taxon>
        <taxon>Cyprinidae</taxon>
        <taxon>Labeoninae</taxon>
        <taxon>Labeonini</taxon>
        <taxon>Cirrhinus</taxon>
    </lineage>
</organism>
<evidence type="ECO:0000313" key="2">
    <source>
        <dbReference type="EMBL" id="KAL0166570.1"/>
    </source>
</evidence>
<dbReference type="Proteomes" id="UP001529510">
    <property type="component" value="Unassembled WGS sequence"/>
</dbReference>
<evidence type="ECO:0000256" key="1">
    <source>
        <dbReference type="SAM" id="MobiDB-lite"/>
    </source>
</evidence>
<feature type="compositionally biased region" description="Basic residues" evidence="1">
    <location>
        <begin position="66"/>
        <end position="75"/>
    </location>
</feature>
<reference evidence="2 3" key="1">
    <citation type="submission" date="2024-05" db="EMBL/GenBank/DDBJ databases">
        <title>Genome sequencing and assembly of Indian major carp, Cirrhinus mrigala (Hamilton, 1822).</title>
        <authorList>
            <person name="Mohindra V."/>
            <person name="Chowdhury L.M."/>
            <person name="Lal K."/>
            <person name="Jena J.K."/>
        </authorList>
    </citation>
    <scope>NUCLEOTIDE SEQUENCE [LARGE SCALE GENOMIC DNA]</scope>
    <source>
        <strain evidence="2">CM1030</strain>
        <tissue evidence="2">Blood</tissue>
    </source>
</reference>
<gene>
    <name evidence="2" type="ORF">M9458_038414</name>
</gene>
<comment type="caution">
    <text evidence="2">The sequence shown here is derived from an EMBL/GenBank/DDBJ whole genome shotgun (WGS) entry which is preliminary data.</text>
</comment>
<accession>A0ABD0NZ83</accession>
<evidence type="ECO:0000313" key="3">
    <source>
        <dbReference type="Proteomes" id="UP001529510"/>
    </source>
</evidence>
<dbReference type="AlphaFoldDB" id="A0ABD0NZ83"/>
<sequence>DKSVSAALLNEGIIGVIKLATPLSQEKQKKKEKEKLVKKTEEEDEKKEGKDEKEEDEKEAKPSTTVRKRNKRHLKVTIAPGTLTSGSAEQ</sequence>
<name>A0ABD0NZ83_CIRMR</name>